<evidence type="ECO:0000256" key="7">
    <source>
        <dbReference type="ARBA" id="ARBA00022927"/>
    </source>
</evidence>
<dbReference type="InterPro" id="IPR003849">
    <property type="entry name" value="Preprotein_translocase_YajC"/>
</dbReference>
<dbReference type="KEGG" id="cinf:CINF_0975"/>
<dbReference type="RefSeq" id="WP_178696148.1">
    <property type="nucleotide sequence ID" value="NZ_CP049075.1"/>
</dbReference>
<dbReference type="PANTHER" id="PTHR33909:SF1">
    <property type="entry name" value="SEC TRANSLOCON ACCESSORY COMPLEX SUBUNIT YAJC"/>
    <property type="match status" value="1"/>
</dbReference>
<dbReference type="NCBIfam" id="TIGR00739">
    <property type="entry name" value="yajC"/>
    <property type="match status" value="1"/>
</dbReference>
<keyword evidence="10 11" id="KW-0472">Membrane</keyword>
<evidence type="ECO:0000256" key="4">
    <source>
        <dbReference type="ARBA" id="ARBA00022448"/>
    </source>
</evidence>
<keyword evidence="7" id="KW-0653">Protein transport</keyword>
<protein>
    <recommendedName>
        <fullName evidence="3">Sec translocon accessory complex subunit YajC</fullName>
    </recommendedName>
</protein>
<dbReference type="GO" id="GO:0015031">
    <property type="term" value="P:protein transport"/>
    <property type="evidence" value="ECO:0007669"/>
    <property type="project" value="UniProtKB-KW"/>
</dbReference>
<evidence type="ECO:0000256" key="9">
    <source>
        <dbReference type="ARBA" id="ARBA00023010"/>
    </source>
</evidence>
<comment type="similarity">
    <text evidence="2">Belongs to the YajC family.</text>
</comment>
<evidence type="ECO:0000256" key="6">
    <source>
        <dbReference type="ARBA" id="ARBA00022692"/>
    </source>
</evidence>
<keyword evidence="5" id="KW-1003">Cell membrane</keyword>
<dbReference type="Pfam" id="PF02699">
    <property type="entry name" value="YajC"/>
    <property type="match status" value="1"/>
</dbReference>
<evidence type="ECO:0000256" key="5">
    <source>
        <dbReference type="ARBA" id="ARBA00022475"/>
    </source>
</evidence>
<keyword evidence="13" id="KW-1185">Reference proteome</keyword>
<dbReference type="PANTHER" id="PTHR33909">
    <property type="entry name" value="SEC TRANSLOCON ACCESSORY COMPLEX SUBUNIT YAJC"/>
    <property type="match status" value="1"/>
</dbReference>
<proteinExistence type="inferred from homology"/>
<sequence>MQGDFLSSFLPLIVLFAIFWFLVIRPQQVQQKKHKAMVDALEKGDKIITNGGIICEVLKPEEDFIKVKLNDEVVVRLDRAFVAKKYEPLNTQSKEAESKLK</sequence>
<dbReference type="AlphaFoldDB" id="A0A7H9CH99"/>
<evidence type="ECO:0000256" key="3">
    <source>
        <dbReference type="ARBA" id="ARBA00014962"/>
    </source>
</evidence>
<dbReference type="PRINTS" id="PR01853">
    <property type="entry name" value="YAJCTRNLCASE"/>
</dbReference>
<keyword evidence="6 11" id="KW-0812">Transmembrane</keyword>
<keyword evidence="9" id="KW-0811">Translocation</keyword>
<dbReference type="SMART" id="SM01323">
    <property type="entry name" value="YajC"/>
    <property type="match status" value="1"/>
</dbReference>
<dbReference type="Proteomes" id="UP000509414">
    <property type="component" value="Chromosome"/>
</dbReference>
<evidence type="ECO:0000256" key="1">
    <source>
        <dbReference type="ARBA" id="ARBA00004162"/>
    </source>
</evidence>
<evidence type="ECO:0000256" key="11">
    <source>
        <dbReference type="SAM" id="Phobius"/>
    </source>
</evidence>
<accession>A0A7H9CH99</accession>
<evidence type="ECO:0000313" key="13">
    <source>
        <dbReference type="Proteomes" id="UP000509414"/>
    </source>
</evidence>
<evidence type="ECO:0000256" key="2">
    <source>
        <dbReference type="ARBA" id="ARBA00006742"/>
    </source>
</evidence>
<comment type="subcellular location">
    <subcellularLocation>
        <location evidence="1">Cell membrane</location>
        <topology evidence="1">Single-pass membrane protein</topology>
    </subcellularLocation>
</comment>
<dbReference type="GO" id="GO:0005886">
    <property type="term" value="C:plasma membrane"/>
    <property type="evidence" value="ECO:0007669"/>
    <property type="project" value="UniProtKB-SubCell"/>
</dbReference>
<keyword evidence="8 11" id="KW-1133">Transmembrane helix</keyword>
<organism evidence="12 13">
    <name type="scientific">Candidatus Campylobacter infans</name>
    <dbReference type="NCBI Taxonomy" id="2561898"/>
    <lineage>
        <taxon>Bacteria</taxon>
        <taxon>Pseudomonadati</taxon>
        <taxon>Campylobacterota</taxon>
        <taxon>Epsilonproteobacteria</taxon>
        <taxon>Campylobacterales</taxon>
        <taxon>Campylobacteraceae</taxon>
        <taxon>Campylobacter</taxon>
    </lineage>
</organism>
<evidence type="ECO:0000256" key="10">
    <source>
        <dbReference type="ARBA" id="ARBA00023136"/>
    </source>
</evidence>
<evidence type="ECO:0000256" key="8">
    <source>
        <dbReference type="ARBA" id="ARBA00022989"/>
    </source>
</evidence>
<name>A0A7H9CH99_9BACT</name>
<keyword evidence="4" id="KW-0813">Transport</keyword>
<gene>
    <name evidence="12" type="primary">yajC</name>
    <name evidence="12" type="ORF">CINF_0975</name>
</gene>
<reference evidence="12 13" key="1">
    <citation type="submission" date="2020-02" db="EMBL/GenBank/DDBJ databases">
        <title>Complete genome sequence of the novel Campylobacter species Candidatus Campylobacter infans.</title>
        <authorList>
            <person name="Duim B."/>
            <person name="Zomer A."/>
            <person name="van der Graaf L."/>
            <person name="Wagenaar J."/>
        </authorList>
    </citation>
    <scope>NUCLEOTIDE SEQUENCE [LARGE SCALE GENOMIC DNA]</scope>
    <source>
        <strain evidence="12 13">19S00001</strain>
    </source>
</reference>
<evidence type="ECO:0000313" key="12">
    <source>
        <dbReference type="EMBL" id="QLI05480.1"/>
    </source>
</evidence>
<feature type="transmembrane region" description="Helical" evidence="11">
    <location>
        <begin position="6"/>
        <end position="24"/>
    </location>
</feature>
<dbReference type="EMBL" id="CP049075">
    <property type="protein sequence ID" value="QLI05480.1"/>
    <property type="molecule type" value="Genomic_DNA"/>
</dbReference>